<dbReference type="Proteomes" id="UP000531840">
    <property type="component" value="Unassembled WGS sequence"/>
</dbReference>
<dbReference type="InterPro" id="IPR001967">
    <property type="entry name" value="Peptidase_S11_N"/>
</dbReference>
<dbReference type="Gene3D" id="2.30.140.20">
    <property type="entry name" value="Penicillin-binding protein 4, C-terminal domain"/>
    <property type="match status" value="1"/>
</dbReference>
<evidence type="ECO:0000256" key="3">
    <source>
        <dbReference type="ARBA" id="ARBA00022801"/>
    </source>
</evidence>
<accession>A0ABX2T332</accession>
<reference evidence="10 11" key="1">
    <citation type="submission" date="2020-07" db="EMBL/GenBank/DDBJ databases">
        <title>MOT database genomes.</title>
        <authorList>
            <person name="Joseph S."/>
            <person name="Aduse-Opoku J."/>
            <person name="Hashim A."/>
            <person name="Wade W."/>
            <person name="Curtis M."/>
        </authorList>
    </citation>
    <scope>NUCLEOTIDE SEQUENCE [LARGE SCALE GENOMIC DNA]</scope>
    <source>
        <strain evidence="10 11">CIP 106318</strain>
    </source>
</reference>
<keyword evidence="6" id="KW-0961">Cell wall biogenesis/degradation</keyword>
<keyword evidence="3" id="KW-0378">Hydrolase</keyword>
<keyword evidence="8" id="KW-1133">Transmembrane helix</keyword>
<evidence type="ECO:0000313" key="10">
    <source>
        <dbReference type="EMBL" id="NYS47859.1"/>
    </source>
</evidence>
<feature type="transmembrane region" description="Helical" evidence="8">
    <location>
        <begin position="407"/>
        <end position="428"/>
    </location>
</feature>
<proteinExistence type="inferred from homology"/>
<keyword evidence="8" id="KW-0472">Membrane</keyword>
<dbReference type="PANTHER" id="PTHR35333:SF4">
    <property type="entry name" value="SLR0121 PROTEIN"/>
    <property type="match status" value="1"/>
</dbReference>
<dbReference type="EMBL" id="JACBYF010000015">
    <property type="protein sequence ID" value="NYS47859.1"/>
    <property type="molecule type" value="Genomic_DNA"/>
</dbReference>
<name>A0ABX2T332_9BACL</name>
<dbReference type="RefSeq" id="WP_179941643.1">
    <property type="nucleotide sequence ID" value="NZ_JACBYF010000015.1"/>
</dbReference>
<organism evidence="10 11">
    <name type="scientific">Gemelliphila palaticanis</name>
    <dbReference type="NCBI Taxonomy" id="81950"/>
    <lineage>
        <taxon>Bacteria</taxon>
        <taxon>Bacillati</taxon>
        <taxon>Bacillota</taxon>
        <taxon>Bacilli</taxon>
        <taxon>Bacillales</taxon>
        <taxon>Gemellaceae</taxon>
        <taxon>Gemelliphila</taxon>
    </lineage>
</organism>
<feature type="domain" description="Peptidase S11 D-alanyl-D-alanine carboxypeptidase A N-terminal" evidence="9">
    <location>
        <begin position="48"/>
        <end position="294"/>
    </location>
</feature>
<evidence type="ECO:0000256" key="4">
    <source>
        <dbReference type="ARBA" id="ARBA00022960"/>
    </source>
</evidence>
<keyword evidence="8" id="KW-0812">Transmembrane</keyword>
<comment type="caution">
    <text evidence="10">The sequence shown here is derived from an EMBL/GenBank/DDBJ whole genome shotgun (WGS) entry which is preliminary data.</text>
</comment>
<comment type="similarity">
    <text evidence="1 7">Belongs to the peptidase S11 family.</text>
</comment>
<dbReference type="Pfam" id="PF00768">
    <property type="entry name" value="Peptidase_S11"/>
    <property type="match status" value="1"/>
</dbReference>
<evidence type="ECO:0000256" key="6">
    <source>
        <dbReference type="ARBA" id="ARBA00023316"/>
    </source>
</evidence>
<keyword evidence="4" id="KW-0133">Cell shape</keyword>
<protein>
    <submittedName>
        <fullName evidence="10">DUF1958 domain-containing protein</fullName>
    </submittedName>
</protein>
<dbReference type="Gene3D" id="3.40.710.10">
    <property type="entry name" value="DD-peptidase/beta-lactamase superfamily"/>
    <property type="match status" value="1"/>
</dbReference>
<sequence length="433" mass="48726">MKKLFVLFIAFFISISNINIVKADSKDDEFLRLTKEAGYKVNPINIPKSAILIDADKGNIIWEKDMDLPRDPASTSKMLTLYLVYEAIEKGEISLDTKITATKEDEAISKLHEISNNKITAGVEYPVEELIKMTLVPSSNVATIMLANKLSNNDADLFIDNINNKANELGMNNTHFNNASGAVARAFGGFYSPKRFDNSAYNTTTARDLAILTYNFLKKYPEVLEYTKDGKVSTMIGTPYEETFKSYNHSLPGEKYAFSGVDGLKTGSSPNAGFNVIATAKQDNTRLIGVVMGVGDWNDQNGEYYRHPFVNAMFFKGFNEYENKIVLNKGEHNINSKDIILNEDYSELVHKSSDSYNFEFNNDRLIFKNGLESVQNEKIEKGILFEEKSITSKLLSIYENQSFEKKILIILGTISILTLIIIFTITIVKKLVK</sequence>
<evidence type="ECO:0000313" key="11">
    <source>
        <dbReference type="Proteomes" id="UP000531840"/>
    </source>
</evidence>
<evidence type="ECO:0000259" key="9">
    <source>
        <dbReference type="Pfam" id="PF00768"/>
    </source>
</evidence>
<dbReference type="InterPro" id="IPR037091">
    <property type="entry name" value="Pen-bd_prot4_C_dom_sf"/>
</dbReference>
<dbReference type="SUPFAM" id="SSF56601">
    <property type="entry name" value="beta-lactamase/transpeptidase-like"/>
    <property type="match status" value="1"/>
</dbReference>
<evidence type="ECO:0000256" key="1">
    <source>
        <dbReference type="ARBA" id="ARBA00007164"/>
    </source>
</evidence>
<keyword evidence="2" id="KW-0732">Signal</keyword>
<dbReference type="InterPro" id="IPR000871">
    <property type="entry name" value="Beta-lactam_class-A"/>
</dbReference>
<keyword evidence="11" id="KW-1185">Reference proteome</keyword>
<dbReference type="InterPro" id="IPR018044">
    <property type="entry name" value="Peptidase_S11"/>
</dbReference>
<dbReference type="InterPro" id="IPR012338">
    <property type="entry name" value="Beta-lactam/transpept-like"/>
</dbReference>
<evidence type="ECO:0000256" key="2">
    <source>
        <dbReference type="ARBA" id="ARBA00022729"/>
    </source>
</evidence>
<dbReference type="PANTHER" id="PTHR35333">
    <property type="entry name" value="BETA-LACTAMASE"/>
    <property type="match status" value="1"/>
</dbReference>
<keyword evidence="5" id="KW-0573">Peptidoglycan synthesis</keyword>
<evidence type="ECO:0000256" key="8">
    <source>
        <dbReference type="SAM" id="Phobius"/>
    </source>
</evidence>
<evidence type="ECO:0000256" key="7">
    <source>
        <dbReference type="RuleBase" id="RU004016"/>
    </source>
</evidence>
<gene>
    <name evidence="10" type="ORF">HZY85_06620</name>
</gene>
<evidence type="ECO:0000256" key="5">
    <source>
        <dbReference type="ARBA" id="ARBA00022984"/>
    </source>
</evidence>
<dbReference type="PRINTS" id="PR00725">
    <property type="entry name" value="DADACBPTASE1"/>
</dbReference>